<keyword evidence="2" id="KW-0489">Methyltransferase</keyword>
<dbReference type="SUPFAM" id="SSF53335">
    <property type="entry name" value="S-adenosyl-L-methionine-dependent methyltransferases"/>
    <property type="match status" value="1"/>
</dbReference>
<reference evidence="3" key="1">
    <citation type="journal article" date="2019" name="Int. J. Syst. Evol. Microbiol.">
        <title>The Global Catalogue of Microorganisms (GCM) 10K type strain sequencing project: providing services to taxonomists for standard genome sequencing and annotation.</title>
        <authorList>
            <consortium name="The Broad Institute Genomics Platform"/>
            <consortium name="The Broad Institute Genome Sequencing Center for Infectious Disease"/>
            <person name="Wu L."/>
            <person name="Ma J."/>
        </authorList>
    </citation>
    <scope>NUCLEOTIDE SEQUENCE [LARGE SCALE GENOMIC DNA]</scope>
    <source>
        <strain evidence="3">JCM 30846</strain>
    </source>
</reference>
<name>A0ABP7EGI7_9ACTN</name>
<evidence type="ECO:0000256" key="1">
    <source>
        <dbReference type="SAM" id="MobiDB-lite"/>
    </source>
</evidence>
<protein>
    <submittedName>
        <fullName evidence="2">SAM-dependent methyltransferase</fullName>
    </submittedName>
</protein>
<dbReference type="Gene3D" id="3.40.50.150">
    <property type="entry name" value="Vaccinia Virus protein VP39"/>
    <property type="match status" value="1"/>
</dbReference>
<dbReference type="Proteomes" id="UP001499884">
    <property type="component" value="Unassembled WGS sequence"/>
</dbReference>
<evidence type="ECO:0000313" key="3">
    <source>
        <dbReference type="Proteomes" id="UP001499884"/>
    </source>
</evidence>
<evidence type="ECO:0000313" key="2">
    <source>
        <dbReference type="EMBL" id="GAA3716829.1"/>
    </source>
</evidence>
<proteinExistence type="predicted"/>
<feature type="compositionally biased region" description="Low complexity" evidence="1">
    <location>
        <begin position="266"/>
        <end position="275"/>
    </location>
</feature>
<dbReference type="EMBL" id="BAABEP010000005">
    <property type="protein sequence ID" value="GAA3716829.1"/>
    <property type="molecule type" value="Genomic_DNA"/>
</dbReference>
<feature type="region of interest" description="Disordered" evidence="1">
    <location>
        <begin position="266"/>
        <end position="290"/>
    </location>
</feature>
<accession>A0ABP7EGI7</accession>
<gene>
    <name evidence="2" type="ORF">GCM10023082_13030</name>
</gene>
<dbReference type="GO" id="GO:0008168">
    <property type="term" value="F:methyltransferase activity"/>
    <property type="evidence" value="ECO:0007669"/>
    <property type="project" value="UniProtKB-KW"/>
</dbReference>
<sequence>MSDADGWMSRAGHRPPLDLRTDIPHPARMYDVFLGGKTNYRPDRDMAERVAEKMPTVKLAARVNRDFVLRAVRRLAAEAGIRQFLDIGTGIPTSPNLHEVAQSVAPESRIVYVDNDPIVLAHSRALHTSGPAGRTTYVQADFTDPDSILTAPQLREVLDLGQPVALSMGLLLHWIAPEARPHALVRRLVDALPAGSYLLISVFAKELAGGSASLEEDFGAQGIDLHPATRDDALRFFDGTELIEPGLVAPHRWRPDARTLDVGTPDAAPDDTAAPIWAGVGVKPPSGGAG</sequence>
<comment type="caution">
    <text evidence="2">The sequence shown here is derived from an EMBL/GenBank/DDBJ whole genome shotgun (WGS) entry which is preliminary data.</text>
</comment>
<organism evidence="2 3">
    <name type="scientific">Streptomyces tremellae</name>
    <dbReference type="NCBI Taxonomy" id="1124239"/>
    <lineage>
        <taxon>Bacteria</taxon>
        <taxon>Bacillati</taxon>
        <taxon>Actinomycetota</taxon>
        <taxon>Actinomycetes</taxon>
        <taxon>Kitasatosporales</taxon>
        <taxon>Streptomycetaceae</taxon>
        <taxon>Streptomyces</taxon>
    </lineage>
</organism>
<dbReference type="InterPro" id="IPR029063">
    <property type="entry name" value="SAM-dependent_MTases_sf"/>
</dbReference>
<dbReference type="InterPro" id="IPR006764">
    <property type="entry name" value="SAM_dep_MeTrfase_SAV2177_type"/>
</dbReference>
<keyword evidence="2" id="KW-0808">Transferase</keyword>
<dbReference type="GO" id="GO:0032259">
    <property type="term" value="P:methylation"/>
    <property type="evidence" value="ECO:0007669"/>
    <property type="project" value="UniProtKB-KW"/>
</dbReference>
<keyword evidence="3" id="KW-1185">Reference proteome</keyword>
<feature type="region of interest" description="Disordered" evidence="1">
    <location>
        <begin position="1"/>
        <end position="20"/>
    </location>
</feature>
<dbReference type="Pfam" id="PF04672">
    <property type="entry name" value="Methyltransf_19"/>
    <property type="match status" value="1"/>
</dbReference>
<dbReference type="PIRSF" id="PIRSF017393">
    <property type="entry name" value="MTase_SAV2177"/>
    <property type="match status" value="1"/>
</dbReference>